<protein>
    <submittedName>
        <fullName evidence="1">Uncharacterized protein</fullName>
    </submittedName>
</protein>
<dbReference type="OrthoDB" id="6753189at2759"/>
<reference evidence="1" key="1">
    <citation type="submission" date="2020-08" db="EMBL/GenBank/DDBJ databases">
        <title>Multicomponent nature underlies the extraordinary mechanical properties of spider dragline silk.</title>
        <authorList>
            <person name="Kono N."/>
            <person name="Nakamura H."/>
            <person name="Mori M."/>
            <person name="Yoshida Y."/>
            <person name="Ohtoshi R."/>
            <person name="Malay A.D."/>
            <person name="Moran D.A.P."/>
            <person name="Tomita M."/>
            <person name="Numata K."/>
            <person name="Arakawa K."/>
        </authorList>
    </citation>
    <scope>NUCLEOTIDE SEQUENCE</scope>
</reference>
<organism evidence="1 2">
    <name type="scientific">Nephila pilipes</name>
    <name type="common">Giant wood spider</name>
    <name type="synonym">Nephila maculata</name>
    <dbReference type="NCBI Taxonomy" id="299642"/>
    <lineage>
        <taxon>Eukaryota</taxon>
        <taxon>Metazoa</taxon>
        <taxon>Ecdysozoa</taxon>
        <taxon>Arthropoda</taxon>
        <taxon>Chelicerata</taxon>
        <taxon>Arachnida</taxon>
        <taxon>Araneae</taxon>
        <taxon>Araneomorphae</taxon>
        <taxon>Entelegynae</taxon>
        <taxon>Araneoidea</taxon>
        <taxon>Nephilidae</taxon>
        <taxon>Nephila</taxon>
    </lineage>
</organism>
<dbReference type="EMBL" id="BMAW01021361">
    <property type="protein sequence ID" value="GFT72529.1"/>
    <property type="molecule type" value="Genomic_DNA"/>
</dbReference>
<keyword evidence="2" id="KW-1185">Reference proteome</keyword>
<sequence length="88" mass="10321">MQRFTDSPSINTRVVTAECDVPVWNVLQTANMYSFQIQKVQLLTEEDNPRREQFASQHIPTHNFLPLLYLLTRPILREDIISTHNAHM</sequence>
<dbReference type="AlphaFoldDB" id="A0A8X6PMI5"/>
<dbReference type="Proteomes" id="UP000887013">
    <property type="component" value="Unassembled WGS sequence"/>
</dbReference>
<evidence type="ECO:0000313" key="2">
    <source>
        <dbReference type="Proteomes" id="UP000887013"/>
    </source>
</evidence>
<evidence type="ECO:0000313" key="1">
    <source>
        <dbReference type="EMBL" id="GFT72529.1"/>
    </source>
</evidence>
<name>A0A8X6PMI5_NEPPI</name>
<comment type="caution">
    <text evidence="1">The sequence shown here is derived from an EMBL/GenBank/DDBJ whole genome shotgun (WGS) entry which is preliminary data.</text>
</comment>
<gene>
    <name evidence="1" type="ORF">NPIL_344051</name>
</gene>
<accession>A0A8X6PMI5</accession>
<proteinExistence type="predicted"/>